<proteinExistence type="predicted"/>
<dbReference type="OrthoDB" id="8192384at2759"/>
<organism evidence="3 4">
    <name type="scientific">Ladona fulva</name>
    <name type="common">Scarce chaser dragonfly</name>
    <name type="synonym">Libellula fulva</name>
    <dbReference type="NCBI Taxonomy" id="123851"/>
    <lineage>
        <taxon>Eukaryota</taxon>
        <taxon>Metazoa</taxon>
        <taxon>Ecdysozoa</taxon>
        <taxon>Arthropoda</taxon>
        <taxon>Hexapoda</taxon>
        <taxon>Insecta</taxon>
        <taxon>Pterygota</taxon>
        <taxon>Palaeoptera</taxon>
        <taxon>Odonata</taxon>
        <taxon>Epiprocta</taxon>
        <taxon>Anisoptera</taxon>
        <taxon>Libelluloidea</taxon>
        <taxon>Libellulidae</taxon>
        <taxon>Ladona</taxon>
    </lineage>
</organism>
<keyword evidence="4" id="KW-1185">Reference proteome</keyword>
<accession>A0A8K0KQH5</accession>
<dbReference type="Pfam" id="PF21789">
    <property type="entry name" value="TNP-like_RNaseH_C"/>
    <property type="match status" value="1"/>
</dbReference>
<evidence type="ECO:0000313" key="3">
    <source>
        <dbReference type="EMBL" id="KAG8238574.1"/>
    </source>
</evidence>
<comment type="caution">
    <text evidence="3">The sequence shown here is derived from an EMBL/GenBank/DDBJ whole genome shotgun (WGS) entry which is preliminary data.</text>
</comment>
<dbReference type="Pfam" id="PF21787">
    <property type="entry name" value="TNP-like_RNaseH_N"/>
    <property type="match status" value="1"/>
</dbReference>
<evidence type="ECO:0000259" key="2">
    <source>
        <dbReference type="Pfam" id="PF21789"/>
    </source>
</evidence>
<dbReference type="AlphaFoldDB" id="A0A8K0KQH5"/>
<protein>
    <recommendedName>
        <fullName evidence="5">Transposase</fullName>
    </recommendedName>
</protein>
<feature type="domain" description="Transposable element P transposase-like RNase H C-terminal" evidence="2">
    <location>
        <begin position="238"/>
        <end position="270"/>
    </location>
</feature>
<dbReference type="InterPro" id="IPR048367">
    <property type="entry name" value="TNP-like_RNaseH_C"/>
</dbReference>
<evidence type="ECO:0008006" key="5">
    <source>
        <dbReference type="Google" id="ProtNLM"/>
    </source>
</evidence>
<evidence type="ECO:0000259" key="1">
    <source>
        <dbReference type="Pfam" id="PF21787"/>
    </source>
</evidence>
<name>A0A8K0KQH5_LADFU</name>
<sequence length="413" mass="46772">MVRGLRQKWKQPVVFYFSHKATSGAILADLIREVLGALQSTGLKIAATVCDMGSNNILALRILGSTLHNPCFCFNGQEIFTLHDPLYLLKCTRNMFLKYSALGRVQVCGEVVTGLGRWSHIRELVDSQFIVWHWGMAPMETSVTTSFLCFIHDLFQSLNGVKSEGDRVGLKSYVQEGSQHLEFWGRAAQKLKDWEFMKEGRKIKPRSWKGWAITIEAAKQLWVKLKEAGFSYLEPRRLNQDPLENFFGGIRFHCETARNPTMEQFTSAFKSSIIRDISSHWSRRMNCLPDDDSLMAELEEFIQMIPSSLEETEDSIADNFDSEIPIVEEEAAPMVSAESFMVDMSLSRRWNTMVDGVTSIAAMVEDSISPKILEAAKDELQRAAQQKTPPQEPNIQTYMTVYCVGLGGNFTAH</sequence>
<evidence type="ECO:0000313" key="4">
    <source>
        <dbReference type="Proteomes" id="UP000792457"/>
    </source>
</evidence>
<dbReference type="Proteomes" id="UP000792457">
    <property type="component" value="Unassembled WGS sequence"/>
</dbReference>
<reference evidence="3" key="2">
    <citation type="submission" date="2017-10" db="EMBL/GenBank/DDBJ databases">
        <title>Ladona fulva Genome sequencing and assembly.</title>
        <authorList>
            <person name="Murali S."/>
            <person name="Richards S."/>
            <person name="Bandaranaike D."/>
            <person name="Bellair M."/>
            <person name="Blankenburg K."/>
            <person name="Chao H."/>
            <person name="Dinh H."/>
            <person name="Doddapaneni H."/>
            <person name="Dugan-Rocha S."/>
            <person name="Elkadiri S."/>
            <person name="Gnanaolivu R."/>
            <person name="Hernandez B."/>
            <person name="Skinner E."/>
            <person name="Javaid M."/>
            <person name="Lee S."/>
            <person name="Li M."/>
            <person name="Ming W."/>
            <person name="Munidasa M."/>
            <person name="Muniz J."/>
            <person name="Nguyen L."/>
            <person name="Hughes D."/>
            <person name="Osuji N."/>
            <person name="Pu L.-L."/>
            <person name="Puazo M."/>
            <person name="Qu C."/>
            <person name="Quiroz J."/>
            <person name="Raj R."/>
            <person name="Weissenberger G."/>
            <person name="Xin Y."/>
            <person name="Zou X."/>
            <person name="Han Y."/>
            <person name="Worley K."/>
            <person name="Muzny D."/>
            <person name="Gibbs R."/>
        </authorList>
    </citation>
    <scope>NUCLEOTIDE SEQUENCE</scope>
    <source>
        <strain evidence="3">Sampled in the wild</strain>
    </source>
</reference>
<gene>
    <name evidence="3" type="ORF">J437_LFUL018403</name>
</gene>
<dbReference type="EMBL" id="KZ309378">
    <property type="protein sequence ID" value="KAG8238574.1"/>
    <property type="molecule type" value="Genomic_DNA"/>
</dbReference>
<reference evidence="3" key="1">
    <citation type="submission" date="2013-04" db="EMBL/GenBank/DDBJ databases">
        <authorList>
            <person name="Qu J."/>
            <person name="Murali S.C."/>
            <person name="Bandaranaike D."/>
            <person name="Bellair M."/>
            <person name="Blankenburg K."/>
            <person name="Chao H."/>
            <person name="Dinh H."/>
            <person name="Doddapaneni H."/>
            <person name="Downs B."/>
            <person name="Dugan-Rocha S."/>
            <person name="Elkadiri S."/>
            <person name="Gnanaolivu R.D."/>
            <person name="Hernandez B."/>
            <person name="Javaid M."/>
            <person name="Jayaseelan J.C."/>
            <person name="Lee S."/>
            <person name="Li M."/>
            <person name="Ming W."/>
            <person name="Munidasa M."/>
            <person name="Muniz J."/>
            <person name="Nguyen L."/>
            <person name="Ongeri F."/>
            <person name="Osuji N."/>
            <person name="Pu L.-L."/>
            <person name="Puazo M."/>
            <person name="Qu C."/>
            <person name="Quiroz J."/>
            <person name="Raj R."/>
            <person name="Weissenberger G."/>
            <person name="Xin Y."/>
            <person name="Zou X."/>
            <person name="Han Y."/>
            <person name="Richards S."/>
            <person name="Worley K."/>
            <person name="Muzny D."/>
            <person name="Gibbs R."/>
        </authorList>
    </citation>
    <scope>NUCLEOTIDE SEQUENCE</scope>
    <source>
        <strain evidence="3">Sampled in the wild</strain>
    </source>
</reference>
<feature type="domain" description="Transposable element P transposase-like RNase H" evidence="1">
    <location>
        <begin position="1"/>
        <end position="64"/>
    </location>
</feature>
<dbReference type="InterPro" id="IPR048365">
    <property type="entry name" value="TNP-like_RNaseH_N"/>
</dbReference>